<dbReference type="InterPro" id="IPR012919">
    <property type="entry name" value="SUN_dom"/>
</dbReference>
<evidence type="ECO:0000256" key="4">
    <source>
        <dbReference type="ARBA" id="ARBA00023136"/>
    </source>
</evidence>
<evidence type="ECO:0000313" key="6">
    <source>
        <dbReference type="EMBL" id="KDQ26214.1"/>
    </source>
</evidence>
<keyword evidence="2" id="KW-0812">Transmembrane</keyword>
<reference evidence="7" key="1">
    <citation type="journal article" date="2014" name="Proc. Natl. Acad. Sci. U.S.A.">
        <title>Extensive sampling of basidiomycete genomes demonstrates inadequacy of the white-rot/brown-rot paradigm for wood decay fungi.</title>
        <authorList>
            <person name="Riley R."/>
            <person name="Salamov A.A."/>
            <person name="Brown D.W."/>
            <person name="Nagy L.G."/>
            <person name="Floudas D."/>
            <person name="Held B.W."/>
            <person name="Levasseur A."/>
            <person name="Lombard V."/>
            <person name="Morin E."/>
            <person name="Otillar R."/>
            <person name="Lindquist E.A."/>
            <person name="Sun H."/>
            <person name="LaButti K.M."/>
            <person name="Schmutz J."/>
            <person name="Jabbour D."/>
            <person name="Luo H."/>
            <person name="Baker S.E."/>
            <person name="Pisabarro A.G."/>
            <person name="Walton J.D."/>
            <person name="Blanchette R.A."/>
            <person name="Henrissat B."/>
            <person name="Martin F."/>
            <person name="Cullen D."/>
            <person name="Hibbett D.S."/>
            <person name="Grigoriev I.V."/>
        </authorList>
    </citation>
    <scope>NUCLEOTIDE SEQUENCE [LARGE SCALE GENOMIC DNA]</scope>
    <source>
        <strain evidence="7">PC15</strain>
    </source>
</reference>
<organism evidence="6 7">
    <name type="scientific">Pleurotus ostreatus (strain PC15)</name>
    <name type="common">Oyster mushroom</name>
    <dbReference type="NCBI Taxonomy" id="1137138"/>
    <lineage>
        <taxon>Eukaryota</taxon>
        <taxon>Fungi</taxon>
        <taxon>Dikarya</taxon>
        <taxon>Basidiomycota</taxon>
        <taxon>Agaricomycotina</taxon>
        <taxon>Agaricomycetes</taxon>
        <taxon>Agaricomycetidae</taxon>
        <taxon>Agaricales</taxon>
        <taxon>Pleurotineae</taxon>
        <taxon>Pleurotaceae</taxon>
        <taxon>Pleurotus</taxon>
    </lineage>
</organism>
<dbReference type="AlphaFoldDB" id="A0A067NED2"/>
<dbReference type="Pfam" id="PF07738">
    <property type="entry name" value="Sad1_UNC"/>
    <property type="match status" value="1"/>
</dbReference>
<dbReference type="Gene3D" id="2.60.120.260">
    <property type="entry name" value="Galactose-binding domain-like"/>
    <property type="match status" value="1"/>
</dbReference>
<gene>
    <name evidence="6" type="ORF">PLEOSDRAFT_1107079</name>
</gene>
<evidence type="ECO:0000256" key="1">
    <source>
        <dbReference type="ARBA" id="ARBA00004370"/>
    </source>
</evidence>
<evidence type="ECO:0000313" key="7">
    <source>
        <dbReference type="Proteomes" id="UP000027073"/>
    </source>
</evidence>
<dbReference type="GO" id="GO:0043495">
    <property type="term" value="F:protein-membrane adaptor activity"/>
    <property type="evidence" value="ECO:0007669"/>
    <property type="project" value="TreeGrafter"/>
</dbReference>
<dbReference type="PANTHER" id="PTHR12911:SF8">
    <property type="entry name" value="KLAROID PROTEIN-RELATED"/>
    <property type="match status" value="1"/>
</dbReference>
<proteinExistence type="predicted"/>
<dbReference type="OrthoDB" id="342281at2759"/>
<dbReference type="PANTHER" id="PTHR12911">
    <property type="entry name" value="SAD1/UNC-84-LIKE PROTEIN-RELATED"/>
    <property type="match status" value="1"/>
</dbReference>
<protein>
    <recommendedName>
        <fullName evidence="5">SUN domain-containing protein</fullName>
    </recommendedName>
</protein>
<evidence type="ECO:0000256" key="2">
    <source>
        <dbReference type="ARBA" id="ARBA00022692"/>
    </source>
</evidence>
<dbReference type="Proteomes" id="UP000027073">
    <property type="component" value="Unassembled WGS sequence"/>
</dbReference>
<dbReference type="VEuPathDB" id="FungiDB:PLEOSDRAFT_1107079"/>
<dbReference type="InterPro" id="IPR045119">
    <property type="entry name" value="SUN1-5"/>
</dbReference>
<dbReference type="PROSITE" id="PS51469">
    <property type="entry name" value="SUN"/>
    <property type="match status" value="1"/>
</dbReference>
<accession>A0A067NED2</accession>
<keyword evidence="3" id="KW-1133">Transmembrane helix</keyword>
<dbReference type="STRING" id="1137138.A0A067NED2"/>
<name>A0A067NED2_PLEO1</name>
<evidence type="ECO:0000259" key="5">
    <source>
        <dbReference type="PROSITE" id="PS51469"/>
    </source>
</evidence>
<keyword evidence="4" id="KW-0472">Membrane</keyword>
<dbReference type="InParanoid" id="A0A067NED2"/>
<feature type="domain" description="SUN" evidence="5">
    <location>
        <begin position="1"/>
        <end position="170"/>
    </location>
</feature>
<sequence>MFTSLSGFDFWQPNIALPYVALEDNIGVGECWEFTGAHGYLAVHLPEPIVISQFSLDHVAPDIISEMSAQRAPRDVILWGLLDEAHTLALHNVTGFRSPFYFSNTGLLPTAFNPTDKFVEISSMKYNLGALDFRQYETTFLNVSVQTIVLEILSNFGAPTTCLYFLGIYS</sequence>
<dbReference type="HOGENOM" id="CLU_043737_4_0_1"/>
<dbReference type="EMBL" id="KL198010">
    <property type="protein sequence ID" value="KDQ26214.1"/>
    <property type="molecule type" value="Genomic_DNA"/>
</dbReference>
<comment type="subcellular location">
    <subcellularLocation>
        <location evidence="1">Membrane</location>
    </subcellularLocation>
</comment>
<dbReference type="GO" id="GO:0034993">
    <property type="term" value="C:meiotic nuclear membrane microtubule tethering complex"/>
    <property type="evidence" value="ECO:0007669"/>
    <property type="project" value="TreeGrafter"/>
</dbReference>
<evidence type="ECO:0000256" key="3">
    <source>
        <dbReference type="ARBA" id="ARBA00022989"/>
    </source>
</evidence>